<sequence>MGIRRLYFASCRLEWLQTEPVWHSRQTPSSLFSKGGNREDAVDKAHSPIPPHPLGLDPFRRAVNAASANQPTVRGNKGGQARVRWEFGLHLTPAHSASQPLRLFAFQRVSRSTRLLCSASDAVQQRADDPTHLQSAPRPRLQPACPSRAPTNASTTPQPLSAHPHSPSPSASVSASYPSSHPPPPSSSSFPSFAIHFLLLLLFYSIRSFLFFSFFSFSSSIYVLFLLLLFFLSS</sequence>
<keyword evidence="2" id="KW-0472">Membrane</keyword>
<feature type="compositionally biased region" description="Low complexity" evidence="1">
    <location>
        <begin position="157"/>
        <end position="179"/>
    </location>
</feature>
<name>A0A448WDH6_9PLAT</name>
<dbReference type="Proteomes" id="UP000784294">
    <property type="component" value="Unassembled WGS sequence"/>
</dbReference>
<protein>
    <submittedName>
        <fullName evidence="3">Uncharacterized protein</fullName>
    </submittedName>
</protein>
<keyword evidence="2" id="KW-1133">Transmembrane helix</keyword>
<gene>
    <name evidence="3" type="ORF">PXEA_LOCUS2580</name>
</gene>
<evidence type="ECO:0000313" key="4">
    <source>
        <dbReference type="Proteomes" id="UP000784294"/>
    </source>
</evidence>
<dbReference type="AlphaFoldDB" id="A0A448WDH6"/>
<evidence type="ECO:0000256" key="1">
    <source>
        <dbReference type="SAM" id="MobiDB-lite"/>
    </source>
</evidence>
<dbReference type="EMBL" id="CAAALY010005560">
    <property type="protein sequence ID" value="VEL09140.1"/>
    <property type="molecule type" value="Genomic_DNA"/>
</dbReference>
<organism evidence="3 4">
    <name type="scientific">Protopolystoma xenopodis</name>
    <dbReference type="NCBI Taxonomy" id="117903"/>
    <lineage>
        <taxon>Eukaryota</taxon>
        <taxon>Metazoa</taxon>
        <taxon>Spiralia</taxon>
        <taxon>Lophotrochozoa</taxon>
        <taxon>Platyhelminthes</taxon>
        <taxon>Monogenea</taxon>
        <taxon>Polyopisthocotylea</taxon>
        <taxon>Polystomatidea</taxon>
        <taxon>Polystomatidae</taxon>
        <taxon>Protopolystoma</taxon>
    </lineage>
</organism>
<feature type="transmembrane region" description="Helical" evidence="2">
    <location>
        <begin position="212"/>
        <end position="232"/>
    </location>
</feature>
<accession>A0A448WDH6</accession>
<evidence type="ECO:0000256" key="2">
    <source>
        <dbReference type="SAM" id="Phobius"/>
    </source>
</evidence>
<reference evidence="3" key="1">
    <citation type="submission" date="2018-11" db="EMBL/GenBank/DDBJ databases">
        <authorList>
            <consortium name="Pathogen Informatics"/>
        </authorList>
    </citation>
    <scope>NUCLEOTIDE SEQUENCE</scope>
</reference>
<evidence type="ECO:0000313" key="3">
    <source>
        <dbReference type="EMBL" id="VEL09140.1"/>
    </source>
</evidence>
<keyword evidence="4" id="KW-1185">Reference proteome</keyword>
<proteinExistence type="predicted"/>
<keyword evidence="2" id="KW-0812">Transmembrane</keyword>
<comment type="caution">
    <text evidence="3">The sequence shown here is derived from an EMBL/GenBank/DDBJ whole genome shotgun (WGS) entry which is preliminary data.</text>
</comment>
<feature type="region of interest" description="Disordered" evidence="1">
    <location>
        <begin position="121"/>
        <end position="180"/>
    </location>
</feature>